<keyword evidence="2 4" id="KW-0238">DNA-binding</keyword>
<dbReference type="Proteomes" id="UP000191039">
    <property type="component" value="Unassembled WGS sequence"/>
</dbReference>
<name>A0A1Q4HFN4_9MYCO</name>
<comment type="caution">
    <text evidence="6">The sequence shown here is derived from an EMBL/GenBank/DDBJ whole genome shotgun (WGS) entry which is preliminary data.</text>
</comment>
<dbReference type="PROSITE" id="PS50977">
    <property type="entry name" value="HTH_TETR_2"/>
    <property type="match status" value="1"/>
</dbReference>
<protein>
    <submittedName>
        <fullName evidence="7">TetR/AcrR family transcriptional regulator</fullName>
    </submittedName>
</protein>
<evidence type="ECO:0000313" key="8">
    <source>
        <dbReference type="Proteomes" id="UP000191039"/>
    </source>
</evidence>
<gene>
    <name evidence="6" type="ORF">BV510_22520</name>
    <name evidence="7" type="ORF">CRI78_12360</name>
</gene>
<accession>A0A1Q4HFN4</accession>
<dbReference type="STRING" id="1801.BRW64_08600"/>
<dbReference type="SUPFAM" id="SSF46689">
    <property type="entry name" value="Homeodomain-like"/>
    <property type="match status" value="1"/>
</dbReference>
<reference evidence="7 9" key="2">
    <citation type="submission" date="2017-10" db="EMBL/GenBank/DDBJ databases">
        <title>The new phylogeny of genus Mycobacterium.</title>
        <authorList>
            <person name="Tortoli E."/>
            <person name="Trovato A."/>
            <person name="Cirillo D.M."/>
        </authorList>
    </citation>
    <scope>NUCLEOTIDE SEQUENCE [LARGE SCALE GENOMIC DNA]</scope>
    <source>
        <strain evidence="7 9">IP141170001</strain>
    </source>
</reference>
<dbReference type="InterPro" id="IPR001647">
    <property type="entry name" value="HTH_TetR"/>
</dbReference>
<dbReference type="EMBL" id="PDCR01000014">
    <property type="protein sequence ID" value="PEG54136.1"/>
    <property type="molecule type" value="Genomic_DNA"/>
</dbReference>
<keyword evidence="3" id="KW-0804">Transcription</keyword>
<dbReference type="InterPro" id="IPR041642">
    <property type="entry name" value="KstR_C"/>
</dbReference>
<evidence type="ECO:0000256" key="2">
    <source>
        <dbReference type="ARBA" id="ARBA00023125"/>
    </source>
</evidence>
<dbReference type="Pfam" id="PF00440">
    <property type="entry name" value="TetR_N"/>
    <property type="match status" value="1"/>
</dbReference>
<evidence type="ECO:0000259" key="5">
    <source>
        <dbReference type="PROSITE" id="PS50977"/>
    </source>
</evidence>
<evidence type="ECO:0000313" key="6">
    <source>
        <dbReference type="EMBL" id="OPE49279.1"/>
    </source>
</evidence>
<dbReference type="GO" id="GO:0003700">
    <property type="term" value="F:DNA-binding transcription factor activity"/>
    <property type="evidence" value="ECO:0007669"/>
    <property type="project" value="TreeGrafter"/>
</dbReference>
<sequence>MPRIGTPREPGYASTPRQLARNAAILDAARRLGERHGLERVQMSDVAAHAGVALGTLYRYYPSKHHLFAAALTSSIAALPEPTAGSADSVGAAPADPVAAVRDFLGTAAGNLLAEPQLARAMLVSVNVIRSAADTPADPVMPQRILSIAGIDAPSEEDRRLVRMVEQCMYGILTWATAGQLDAAAAVADVRYACELLLAPWRIQG</sequence>
<dbReference type="EMBL" id="MIJD01000295">
    <property type="protein sequence ID" value="OPE49279.1"/>
    <property type="molecule type" value="Genomic_DNA"/>
</dbReference>
<proteinExistence type="predicted"/>
<evidence type="ECO:0000256" key="4">
    <source>
        <dbReference type="PROSITE-ProRule" id="PRU00335"/>
    </source>
</evidence>
<evidence type="ECO:0000313" key="7">
    <source>
        <dbReference type="EMBL" id="PEG54136.1"/>
    </source>
</evidence>
<dbReference type="AlphaFoldDB" id="A0A1Q4HFN4"/>
<dbReference type="Proteomes" id="UP000220340">
    <property type="component" value="Unassembled WGS sequence"/>
</dbReference>
<dbReference type="OrthoDB" id="9809994at2"/>
<dbReference type="PRINTS" id="PR00455">
    <property type="entry name" value="HTHTETR"/>
</dbReference>
<dbReference type="InterPro" id="IPR009057">
    <property type="entry name" value="Homeodomain-like_sf"/>
</dbReference>
<dbReference type="PANTHER" id="PTHR30055">
    <property type="entry name" value="HTH-TYPE TRANSCRIPTIONAL REGULATOR RUTR"/>
    <property type="match status" value="1"/>
</dbReference>
<reference evidence="6 8" key="1">
    <citation type="submission" date="2016-09" db="EMBL/GenBank/DDBJ databases">
        <title>genome sequences of unsequenced Mycobacteria.</title>
        <authorList>
            <person name="Greninger A.L."/>
            <person name="Jerome K.R."/>
            <person name="Mcnair B."/>
            <person name="Wallis C."/>
            <person name="Fang F."/>
        </authorList>
    </citation>
    <scope>NUCLEOTIDE SEQUENCE [LARGE SCALE GENOMIC DNA]</scope>
    <source>
        <strain evidence="6 8">BM1</strain>
    </source>
</reference>
<dbReference type="Gene3D" id="1.10.357.10">
    <property type="entry name" value="Tetracycline Repressor, domain 2"/>
    <property type="match status" value="1"/>
</dbReference>
<dbReference type="PANTHER" id="PTHR30055:SF234">
    <property type="entry name" value="HTH-TYPE TRANSCRIPTIONAL REGULATOR BETI"/>
    <property type="match status" value="1"/>
</dbReference>
<evidence type="ECO:0000313" key="9">
    <source>
        <dbReference type="Proteomes" id="UP000220340"/>
    </source>
</evidence>
<organism evidence="6 8">
    <name type="scientific">Mycolicibacterium diernhoferi</name>
    <dbReference type="NCBI Taxonomy" id="1801"/>
    <lineage>
        <taxon>Bacteria</taxon>
        <taxon>Bacillati</taxon>
        <taxon>Actinomycetota</taxon>
        <taxon>Actinomycetes</taxon>
        <taxon>Mycobacteriales</taxon>
        <taxon>Mycobacteriaceae</taxon>
        <taxon>Mycolicibacterium</taxon>
    </lineage>
</organism>
<keyword evidence="9" id="KW-1185">Reference proteome</keyword>
<dbReference type="GO" id="GO:0000976">
    <property type="term" value="F:transcription cis-regulatory region binding"/>
    <property type="evidence" value="ECO:0007669"/>
    <property type="project" value="TreeGrafter"/>
</dbReference>
<evidence type="ECO:0000256" key="3">
    <source>
        <dbReference type="ARBA" id="ARBA00023163"/>
    </source>
</evidence>
<evidence type="ECO:0000256" key="1">
    <source>
        <dbReference type="ARBA" id="ARBA00023015"/>
    </source>
</evidence>
<keyword evidence="1" id="KW-0805">Transcription regulation</keyword>
<dbReference type="RefSeq" id="WP_073855817.1">
    <property type="nucleotide sequence ID" value="NZ_BAAATC010000019.1"/>
</dbReference>
<dbReference type="InterPro" id="IPR050109">
    <property type="entry name" value="HTH-type_TetR-like_transc_reg"/>
</dbReference>
<dbReference type="Pfam" id="PF17925">
    <property type="entry name" value="TetR_C_20"/>
    <property type="match status" value="1"/>
</dbReference>
<feature type="domain" description="HTH tetR-type" evidence="5">
    <location>
        <begin position="19"/>
        <end position="79"/>
    </location>
</feature>
<feature type="DNA-binding region" description="H-T-H motif" evidence="4">
    <location>
        <begin position="42"/>
        <end position="61"/>
    </location>
</feature>